<dbReference type="InterPro" id="IPR036390">
    <property type="entry name" value="WH_DNA-bd_sf"/>
</dbReference>
<feature type="compositionally biased region" description="Polar residues" evidence="5">
    <location>
        <begin position="227"/>
        <end position="237"/>
    </location>
</feature>
<name>A0A6N4SME4_CYTH3</name>
<protein>
    <submittedName>
        <fullName evidence="6">Condensin subunit ScpB</fullName>
    </submittedName>
</protein>
<dbReference type="NCBIfam" id="TIGR00281">
    <property type="entry name" value="SMC-Scp complex subunit ScpB"/>
    <property type="match status" value="1"/>
</dbReference>
<keyword evidence="4" id="KW-0131">Cell cycle</keyword>
<feature type="region of interest" description="Disordered" evidence="5">
    <location>
        <begin position="203"/>
        <end position="237"/>
    </location>
</feature>
<evidence type="ECO:0000313" key="6">
    <source>
        <dbReference type="EMBL" id="ABG57435.1"/>
    </source>
</evidence>
<feature type="compositionally biased region" description="Acidic residues" evidence="5">
    <location>
        <begin position="205"/>
        <end position="225"/>
    </location>
</feature>
<evidence type="ECO:0000313" key="7">
    <source>
        <dbReference type="Proteomes" id="UP000001822"/>
    </source>
</evidence>
<keyword evidence="1" id="KW-0963">Cytoplasm</keyword>
<reference evidence="6 7" key="1">
    <citation type="journal article" date="2007" name="Appl. Environ. Microbiol.">
        <title>Genome sequence of the cellulolytic gliding bacterium Cytophaga hutchinsonii.</title>
        <authorList>
            <person name="Xie G."/>
            <person name="Bruce D.C."/>
            <person name="Challacombe J.F."/>
            <person name="Chertkov O."/>
            <person name="Detter J.C."/>
            <person name="Gilna P."/>
            <person name="Han C.S."/>
            <person name="Lucas S."/>
            <person name="Misra M."/>
            <person name="Myers G.L."/>
            <person name="Richardson P."/>
            <person name="Tapia R."/>
            <person name="Thayer N."/>
            <person name="Thompson L.S."/>
            <person name="Brettin T.S."/>
            <person name="Henrissat B."/>
            <person name="Wilson D.B."/>
            <person name="McBride M.J."/>
        </authorList>
    </citation>
    <scope>NUCLEOTIDE SEQUENCE [LARGE SCALE GENOMIC DNA]</scope>
    <source>
        <strain evidence="7">ATCC 33406 / DSM 1761 / CIP 103989 / NBRC 15051 / NCIMB 9469 / D465</strain>
    </source>
</reference>
<sequence>MNFLQNHIESIIFCATDPVKPDEIRQCMSEMFEAEIPLDDILNAVDDLLSKYEDETFPFQILQIGGGYQFMTKPAYQSSLGIFLKQKSKKRLSTSALETMAIVAYKQPITKAQIEQIRGVNCDYAMQKLLEKELVEIQGKSDGVGRPILYGTSQKFLEYFGINNIKDLPSPKDFSSEVNEIGEVNDPEYNALASQAIAEISGEAIIEDIPQEEIPEEEPNEDLPEDTSTQNEQTENE</sequence>
<accession>A0A6N4SME4</accession>
<evidence type="ECO:0000256" key="1">
    <source>
        <dbReference type="ARBA" id="ARBA00022490"/>
    </source>
</evidence>
<dbReference type="PANTHER" id="PTHR34298">
    <property type="entry name" value="SEGREGATION AND CONDENSATION PROTEIN B"/>
    <property type="match status" value="1"/>
</dbReference>
<keyword evidence="3" id="KW-0159">Chromosome partition</keyword>
<keyword evidence="2" id="KW-0132">Cell division</keyword>
<evidence type="ECO:0000256" key="5">
    <source>
        <dbReference type="SAM" id="MobiDB-lite"/>
    </source>
</evidence>
<evidence type="ECO:0000256" key="4">
    <source>
        <dbReference type="ARBA" id="ARBA00023306"/>
    </source>
</evidence>
<proteinExistence type="predicted"/>
<dbReference type="InterPro" id="IPR005234">
    <property type="entry name" value="ScpB_csome_segregation"/>
</dbReference>
<dbReference type="Gene3D" id="1.10.10.10">
    <property type="entry name" value="Winged helix-like DNA-binding domain superfamily/Winged helix DNA-binding domain"/>
    <property type="match status" value="2"/>
</dbReference>
<gene>
    <name evidence="6" type="ordered locus">CHU_0142</name>
</gene>
<dbReference type="KEGG" id="chu:CHU_0142"/>
<evidence type="ECO:0000256" key="3">
    <source>
        <dbReference type="ARBA" id="ARBA00022829"/>
    </source>
</evidence>
<dbReference type="AlphaFoldDB" id="A0A6N4SME4"/>
<dbReference type="GO" id="GO:0051304">
    <property type="term" value="P:chromosome separation"/>
    <property type="evidence" value="ECO:0007669"/>
    <property type="project" value="InterPro"/>
</dbReference>
<keyword evidence="7" id="KW-1185">Reference proteome</keyword>
<dbReference type="RefSeq" id="WP_011583551.1">
    <property type="nucleotide sequence ID" value="NC_008255.1"/>
</dbReference>
<dbReference type="GO" id="GO:0051301">
    <property type="term" value="P:cell division"/>
    <property type="evidence" value="ECO:0007669"/>
    <property type="project" value="UniProtKB-KW"/>
</dbReference>
<dbReference type="OrthoDB" id="9806226at2"/>
<dbReference type="InterPro" id="IPR036388">
    <property type="entry name" value="WH-like_DNA-bd_sf"/>
</dbReference>
<organism evidence="6 7">
    <name type="scientific">Cytophaga hutchinsonii (strain ATCC 33406 / DSM 1761 / CIP 103989 / NBRC 15051 / NCIMB 9469 / D465)</name>
    <dbReference type="NCBI Taxonomy" id="269798"/>
    <lineage>
        <taxon>Bacteria</taxon>
        <taxon>Pseudomonadati</taxon>
        <taxon>Bacteroidota</taxon>
        <taxon>Cytophagia</taxon>
        <taxon>Cytophagales</taxon>
        <taxon>Cytophagaceae</taxon>
        <taxon>Cytophaga</taxon>
    </lineage>
</organism>
<dbReference type="EMBL" id="CP000383">
    <property type="protein sequence ID" value="ABG57435.1"/>
    <property type="molecule type" value="Genomic_DNA"/>
</dbReference>
<dbReference type="PANTHER" id="PTHR34298:SF2">
    <property type="entry name" value="SEGREGATION AND CONDENSATION PROTEIN B"/>
    <property type="match status" value="1"/>
</dbReference>
<dbReference type="Proteomes" id="UP000001822">
    <property type="component" value="Chromosome"/>
</dbReference>
<dbReference type="Pfam" id="PF04079">
    <property type="entry name" value="SMC_ScpB"/>
    <property type="match status" value="1"/>
</dbReference>
<evidence type="ECO:0000256" key="2">
    <source>
        <dbReference type="ARBA" id="ARBA00022618"/>
    </source>
</evidence>
<dbReference type="SUPFAM" id="SSF46785">
    <property type="entry name" value="Winged helix' DNA-binding domain"/>
    <property type="match status" value="2"/>
</dbReference>